<accession>A0A936Z5T4</accession>
<reference evidence="2 3" key="1">
    <citation type="journal article" date="2017" name="Int. J. Syst. Evol. Microbiol.">
        <title>Ramlibacter monticola sp. nov., isolated from forest soil.</title>
        <authorList>
            <person name="Chaudhary D.K."/>
            <person name="Kim J."/>
        </authorList>
    </citation>
    <scope>NUCLEOTIDE SEQUENCE [LARGE SCALE GENOMIC DNA]</scope>
    <source>
        <strain evidence="2 3">KACC 19175</strain>
    </source>
</reference>
<dbReference type="Proteomes" id="UP000599109">
    <property type="component" value="Unassembled WGS sequence"/>
</dbReference>
<dbReference type="AlphaFoldDB" id="A0A936Z5T4"/>
<comment type="caution">
    <text evidence="2">The sequence shown here is derived from an EMBL/GenBank/DDBJ whole genome shotgun (WGS) entry which is preliminary data.</text>
</comment>
<dbReference type="PANTHER" id="PTHR39081">
    <property type="entry name" value="MUT7-C DOMAIN-CONTAINING PROTEIN"/>
    <property type="match status" value="1"/>
</dbReference>
<evidence type="ECO:0000313" key="3">
    <source>
        <dbReference type="Proteomes" id="UP000599109"/>
    </source>
</evidence>
<evidence type="ECO:0000313" key="2">
    <source>
        <dbReference type="EMBL" id="MBL0394521.1"/>
    </source>
</evidence>
<protein>
    <submittedName>
        <fullName evidence="2">Mut7-C RNAse domain-containing protein</fullName>
    </submittedName>
</protein>
<sequence>MVDEAAAGAGNGLSGDSGDPRFAADAMLGRLARWLRVLGYDTFYDIAVADPVLVRLAEQEQRLLLTRDRHLLRELRPARALEVRQNDPLQQLAGLVLELRLPPPPELFTRCLLCNAALQAMDPAEARPLLPEGARDLPGPVRRCPVCGRLYWDGSHVRRMRAAIERVLPGWIAG</sequence>
<dbReference type="RefSeq" id="WP_201677186.1">
    <property type="nucleotide sequence ID" value="NZ_JAEQNE010000008.1"/>
</dbReference>
<evidence type="ECO:0000259" key="1">
    <source>
        <dbReference type="Pfam" id="PF01927"/>
    </source>
</evidence>
<gene>
    <name evidence="2" type="ORF">JJ685_25505</name>
</gene>
<name>A0A936Z5T4_9BURK</name>
<proteinExistence type="predicted"/>
<dbReference type="Pfam" id="PF01927">
    <property type="entry name" value="Mut7-C"/>
    <property type="match status" value="1"/>
</dbReference>
<feature type="domain" description="Mut7-C RNAse" evidence="1">
    <location>
        <begin position="20"/>
        <end position="163"/>
    </location>
</feature>
<keyword evidence="3" id="KW-1185">Reference proteome</keyword>
<dbReference type="InterPro" id="IPR002782">
    <property type="entry name" value="Mut7-C_RNAse_dom"/>
</dbReference>
<dbReference type="EMBL" id="JAEQNE010000008">
    <property type="protein sequence ID" value="MBL0394521.1"/>
    <property type="molecule type" value="Genomic_DNA"/>
</dbReference>
<organism evidence="2 3">
    <name type="scientific">Ramlibacter monticola</name>
    <dbReference type="NCBI Taxonomy" id="1926872"/>
    <lineage>
        <taxon>Bacteria</taxon>
        <taxon>Pseudomonadati</taxon>
        <taxon>Pseudomonadota</taxon>
        <taxon>Betaproteobacteria</taxon>
        <taxon>Burkholderiales</taxon>
        <taxon>Comamonadaceae</taxon>
        <taxon>Ramlibacter</taxon>
    </lineage>
</organism>
<dbReference type="PANTHER" id="PTHR39081:SF1">
    <property type="entry name" value="MUT7-C RNASE DOMAIN-CONTAINING PROTEIN"/>
    <property type="match status" value="1"/>
</dbReference>